<dbReference type="Proteomes" id="UP000317318">
    <property type="component" value="Chromosome"/>
</dbReference>
<dbReference type="Pfam" id="PF06439">
    <property type="entry name" value="3keto-disac_hyd"/>
    <property type="match status" value="1"/>
</dbReference>
<keyword evidence="1" id="KW-0732">Signal</keyword>
<feature type="chain" id="PRO_5021962900" description="3-keto-alpha-glucoside-1,2-lyase/3-keto-2-hydroxy-glucal hydratase domain-containing protein" evidence="1">
    <location>
        <begin position="22"/>
        <end position="208"/>
    </location>
</feature>
<evidence type="ECO:0000259" key="2">
    <source>
        <dbReference type="Pfam" id="PF06439"/>
    </source>
</evidence>
<proteinExistence type="predicted"/>
<dbReference type="InterPro" id="IPR010496">
    <property type="entry name" value="AL/BT2_dom"/>
</dbReference>
<feature type="signal peptide" evidence="1">
    <location>
        <begin position="1"/>
        <end position="21"/>
    </location>
</feature>
<keyword evidence="4" id="KW-1185">Reference proteome</keyword>
<feature type="domain" description="3-keto-alpha-glucoside-1,2-lyase/3-keto-2-hydroxy-glucal hydratase" evidence="2">
    <location>
        <begin position="24"/>
        <end position="202"/>
    </location>
</feature>
<dbReference type="AlphaFoldDB" id="A0A517QWA8"/>
<evidence type="ECO:0000313" key="3">
    <source>
        <dbReference type="EMBL" id="QDT35946.1"/>
    </source>
</evidence>
<evidence type="ECO:0000313" key="4">
    <source>
        <dbReference type="Proteomes" id="UP000317318"/>
    </source>
</evidence>
<evidence type="ECO:0000256" key="1">
    <source>
        <dbReference type="SAM" id="SignalP"/>
    </source>
</evidence>
<organism evidence="3 4">
    <name type="scientific">Stratiformator vulcanicus</name>
    <dbReference type="NCBI Taxonomy" id="2527980"/>
    <lineage>
        <taxon>Bacteria</taxon>
        <taxon>Pseudomonadati</taxon>
        <taxon>Planctomycetota</taxon>
        <taxon>Planctomycetia</taxon>
        <taxon>Planctomycetales</taxon>
        <taxon>Planctomycetaceae</taxon>
        <taxon>Stratiformator</taxon>
    </lineage>
</organism>
<dbReference type="RefSeq" id="WP_310820931.1">
    <property type="nucleotide sequence ID" value="NZ_CP036268.1"/>
</dbReference>
<gene>
    <name evidence="3" type="ORF">Pan189_03000</name>
</gene>
<dbReference type="EMBL" id="CP036268">
    <property type="protein sequence ID" value="QDT35946.1"/>
    <property type="molecule type" value="Genomic_DNA"/>
</dbReference>
<name>A0A517QWA8_9PLAN</name>
<protein>
    <recommendedName>
        <fullName evidence="2">3-keto-alpha-glucoside-1,2-lyase/3-keto-2-hydroxy-glucal hydratase domain-containing protein</fullName>
    </recommendedName>
</protein>
<reference evidence="3 4" key="1">
    <citation type="submission" date="2019-02" db="EMBL/GenBank/DDBJ databases">
        <title>Deep-cultivation of Planctomycetes and their phenomic and genomic characterization uncovers novel biology.</title>
        <authorList>
            <person name="Wiegand S."/>
            <person name="Jogler M."/>
            <person name="Boedeker C."/>
            <person name="Pinto D."/>
            <person name="Vollmers J."/>
            <person name="Rivas-Marin E."/>
            <person name="Kohn T."/>
            <person name="Peeters S.H."/>
            <person name="Heuer A."/>
            <person name="Rast P."/>
            <person name="Oberbeckmann S."/>
            <person name="Bunk B."/>
            <person name="Jeske O."/>
            <person name="Meyerdierks A."/>
            <person name="Storesund J.E."/>
            <person name="Kallscheuer N."/>
            <person name="Luecker S."/>
            <person name="Lage O.M."/>
            <person name="Pohl T."/>
            <person name="Merkel B.J."/>
            <person name="Hornburger P."/>
            <person name="Mueller R.-W."/>
            <person name="Bruemmer F."/>
            <person name="Labrenz M."/>
            <person name="Spormann A.M."/>
            <person name="Op den Camp H."/>
            <person name="Overmann J."/>
            <person name="Amann R."/>
            <person name="Jetten M.S.M."/>
            <person name="Mascher T."/>
            <person name="Medema M.H."/>
            <person name="Devos D.P."/>
            <person name="Kaster A.-K."/>
            <person name="Ovreas L."/>
            <person name="Rohde M."/>
            <person name="Galperin M.Y."/>
            <person name="Jogler C."/>
        </authorList>
    </citation>
    <scope>NUCLEOTIDE SEQUENCE [LARGE SCALE GENOMIC DNA]</scope>
    <source>
        <strain evidence="3 4">Pan189</strain>
    </source>
</reference>
<sequence precursor="true">MRRAMPLFAVVLMTAAVPSLADEGFRELFNGEDLEGWSNPYEHGEAWVEDGVIALRAAKKFFLITDERFSDFELHAEILLPENGKSNSGIMFRAQKKPGKVYGYQAECDPKPRAWTGGFYDEGRRGWIYPDKKKNPGKKLVQAPLGEWIKYKIVAEGDHLQIFINGEQTSDVRDAMDSEGHIGLQHHGETGQVYRFRNIRIKELSKEQ</sequence>
<dbReference type="GO" id="GO:0016787">
    <property type="term" value="F:hydrolase activity"/>
    <property type="evidence" value="ECO:0007669"/>
    <property type="project" value="InterPro"/>
</dbReference>
<dbReference type="KEGG" id="svp:Pan189_03000"/>
<dbReference type="Gene3D" id="2.60.120.560">
    <property type="entry name" value="Exo-inulinase, domain 1"/>
    <property type="match status" value="1"/>
</dbReference>
<accession>A0A517QWA8</accession>